<reference evidence="1 2" key="2">
    <citation type="journal article" date="2013" name="Plant Cell Physiol.">
        <title>Rice Annotation Project Database (RAP-DB): an integrative and interactive database for rice genomics.</title>
        <authorList>
            <person name="Sakai H."/>
            <person name="Lee S.S."/>
            <person name="Tanaka T."/>
            <person name="Numa H."/>
            <person name="Kim J."/>
            <person name="Kawahara Y."/>
            <person name="Wakimoto H."/>
            <person name="Yang C.C."/>
            <person name="Iwamoto M."/>
            <person name="Abe T."/>
            <person name="Yamada Y."/>
            <person name="Muto A."/>
            <person name="Inokuchi H."/>
            <person name="Ikemura T."/>
            <person name="Matsumoto T."/>
            <person name="Sasaki T."/>
            <person name="Itoh T."/>
        </authorList>
    </citation>
    <scope>NUCLEOTIDE SEQUENCE [LARGE SCALE GENOMIC DNA]</scope>
    <source>
        <strain evidence="2">cv. Nipponbare</strain>
    </source>
</reference>
<protein>
    <submittedName>
        <fullName evidence="1">Os05g0110925 protein</fullName>
    </submittedName>
</protein>
<proteinExistence type="predicted"/>
<organism evidence="1 2">
    <name type="scientific">Oryza sativa subsp. japonica</name>
    <name type="common">Rice</name>
    <dbReference type="NCBI Taxonomy" id="39947"/>
    <lineage>
        <taxon>Eukaryota</taxon>
        <taxon>Viridiplantae</taxon>
        <taxon>Streptophyta</taxon>
        <taxon>Embryophyta</taxon>
        <taxon>Tracheophyta</taxon>
        <taxon>Spermatophyta</taxon>
        <taxon>Magnoliopsida</taxon>
        <taxon>Liliopsida</taxon>
        <taxon>Poales</taxon>
        <taxon>Poaceae</taxon>
        <taxon>BOP clade</taxon>
        <taxon>Oryzoideae</taxon>
        <taxon>Oryzeae</taxon>
        <taxon>Oryzinae</taxon>
        <taxon>Oryza</taxon>
        <taxon>Oryza sativa</taxon>
    </lineage>
</organism>
<evidence type="ECO:0000313" key="1">
    <source>
        <dbReference type="EMBL" id="BAS91921.1"/>
    </source>
</evidence>
<dbReference type="AlphaFoldDB" id="A0A0N7KK11"/>
<dbReference type="Proteomes" id="UP000059680">
    <property type="component" value="Chromosome 5"/>
</dbReference>
<accession>A0A0N7KK11</accession>
<gene>
    <name evidence="1" type="ordered locus">Os05g0110925</name>
    <name evidence="1" type="ORF">OSNPB_050110925</name>
</gene>
<dbReference type="InParanoid" id="A0A0N7KK11"/>
<dbReference type="Gramene" id="Os05t0110925-00">
    <property type="protein sequence ID" value="Os05t0110925-00"/>
    <property type="gene ID" value="Os05g0110925"/>
</dbReference>
<reference evidence="2" key="1">
    <citation type="journal article" date="2005" name="Nature">
        <title>The map-based sequence of the rice genome.</title>
        <authorList>
            <consortium name="International rice genome sequencing project (IRGSP)"/>
            <person name="Matsumoto T."/>
            <person name="Wu J."/>
            <person name="Kanamori H."/>
            <person name="Katayose Y."/>
            <person name="Fujisawa M."/>
            <person name="Namiki N."/>
            <person name="Mizuno H."/>
            <person name="Yamamoto K."/>
            <person name="Antonio B.A."/>
            <person name="Baba T."/>
            <person name="Sakata K."/>
            <person name="Nagamura Y."/>
            <person name="Aoki H."/>
            <person name="Arikawa K."/>
            <person name="Arita K."/>
            <person name="Bito T."/>
            <person name="Chiden Y."/>
            <person name="Fujitsuka N."/>
            <person name="Fukunaka R."/>
            <person name="Hamada M."/>
            <person name="Harada C."/>
            <person name="Hayashi A."/>
            <person name="Hijishita S."/>
            <person name="Honda M."/>
            <person name="Hosokawa S."/>
            <person name="Ichikawa Y."/>
            <person name="Idonuma A."/>
            <person name="Iijima M."/>
            <person name="Ikeda M."/>
            <person name="Ikeno M."/>
            <person name="Ito K."/>
            <person name="Ito S."/>
            <person name="Ito T."/>
            <person name="Ito Y."/>
            <person name="Ito Y."/>
            <person name="Iwabuchi A."/>
            <person name="Kamiya K."/>
            <person name="Karasawa W."/>
            <person name="Kurita K."/>
            <person name="Katagiri S."/>
            <person name="Kikuta A."/>
            <person name="Kobayashi H."/>
            <person name="Kobayashi N."/>
            <person name="Machita K."/>
            <person name="Maehara T."/>
            <person name="Masukawa M."/>
            <person name="Mizubayashi T."/>
            <person name="Mukai Y."/>
            <person name="Nagasaki H."/>
            <person name="Nagata Y."/>
            <person name="Naito S."/>
            <person name="Nakashima M."/>
            <person name="Nakama Y."/>
            <person name="Nakamichi Y."/>
            <person name="Nakamura M."/>
            <person name="Meguro A."/>
            <person name="Negishi M."/>
            <person name="Ohta I."/>
            <person name="Ohta T."/>
            <person name="Okamoto M."/>
            <person name="Ono N."/>
            <person name="Saji S."/>
            <person name="Sakaguchi M."/>
            <person name="Sakai K."/>
            <person name="Shibata M."/>
            <person name="Shimokawa T."/>
            <person name="Song J."/>
            <person name="Takazaki Y."/>
            <person name="Terasawa K."/>
            <person name="Tsugane M."/>
            <person name="Tsuji K."/>
            <person name="Ueda S."/>
            <person name="Waki K."/>
            <person name="Yamagata H."/>
            <person name="Yamamoto M."/>
            <person name="Yamamoto S."/>
            <person name="Yamane H."/>
            <person name="Yoshiki S."/>
            <person name="Yoshihara R."/>
            <person name="Yukawa K."/>
            <person name="Zhong H."/>
            <person name="Yano M."/>
            <person name="Yuan Q."/>
            <person name="Ouyang S."/>
            <person name="Liu J."/>
            <person name="Jones K.M."/>
            <person name="Gansberger K."/>
            <person name="Moffat K."/>
            <person name="Hill J."/>
            <person name="Bera J."/>
            <person name="Fadrosh D."/>
            <person name="Jin S."/>
            <person name="Johri S."/>
            <person name="Kim M."/>
            <person name="Overton L."/>
            <person name="Reardon M."/>
            <person name="Tsitrin T."/>
            <person name="Vuong H."/>
            <person name="Weaver B."/>
            <person name="Ciecko A."/>
            <person name="Tallon L."/>
            <person name="Jackson J."/>
            <person name="Pai G."/>
            <person name="Aken S.V."/>
            <person name="Utterback T."/>
            <person name="Reidmuller S."/>
            <person name="Feldblyum T."/>
            <person name="Hsiao J."/>
            <person name="Zismann V."/>
            <person name="Iobst S."/>
            <person name="de Vazeille A.R."/>
            <person name="Buell C.R."/>
            <person name="Ying K."/>
            <person name="Li Y."/>
            <person name="Lu T."/>
            <person name="Huang Y."/>
            <person name="Zhao Q."/>
            <person name="Feng Q."/>
            <person name="Zhang L."/>
            <person name="Zhu J."/>
            <person name="Weng Q."/>
            <person name="Mu J."/>
            <person name="Lu Y."/>
            <person name="Fan D."/>
            <person name="Liu Y."/>
            <person name="Guan J."/>
            <person name="Zhang Y."/>
            <person name="Yu S."/>
            <person name="Liu X."/>
            <person name="Zhang Y."/>
            <person name="Hong G."/>
            <person name="Han B."/>
            <person name="Choisne N."/>
            <person name="Demange N."/>
            <person name="Orjeda G."/>
            <person name="Samain S."/>
            <person name="Cattolico L."/>
            <person name="Pelletier E."/>
            <person name="Couloux A."/>
            <person name="Segurens B."/>
            <person name="Wincker P."/>
            <person name="D'Hont A."/>
            <person name="Scarpelli C."/>
            <person name="Weissenbach J."/>
            <person name="Salanoubat M."/>
            <person name="Quetier F."/>
            <person name="Yu Y."/>
            <person name="Kim H.R."/>
            <person name="Rambo T."/>
            <person name="Currie J."/>
            <person name="Collura K."/>
            <person name="Luo M."/>
            <person name="Yang T."/>
            <person name="Ammiraju J.S.S."/>
            <person name="Engler F."/>
            <person name="Soderlund C."/>
            <person name="Wing R.A."/>
            <person name="Palmer L.E."/>
            <person name="de la Bastide M."/>
            <person name="Spiegel L."/>
            <person name="Nascimento L."/>
            <person name="Zutavern T."/>
            <person name="O'Shaughnessy A."/>
            <person name="Dike S."/>
            <person name="Dedhia N."/>
            <person name="Preston R."/>
            <person name="Balija V."/>
            <person name="McCombie W.R."/>
            <person name="Chow T."/>
            <person name="Chen H."/>
            <person name="Chung M."/>
            <person name="Chen C."/>
            <person name="Shaw J."/>
            <person name="Wu H."/>
            <person name="Hsiao K."/>
            <person name="Chao Y."/>
            <person name="Chu M."/>
            <person name="Cheng C."/>
            <person name="Hour A."/>
            <person name="Lee P."/>
            <person name="Lin S."/>
            <person name="Lin Y."/>
            <person name="Liou J."/>
            <person name="Liu S."/>
            <person name="Hsing Y."/>
            <person name="Raghuvanshi S."/>
            <person name="Mohanty A."/>
            <person name="Bharti A.K."/>
            <person name="Gaur A."/>
            <person name="Gupta V."/>
            <person name="Kumar D."/>
            <person name="Ravi V."/>
            <person name="Vij S."/>
            <person name="Kapur A."/>
            <person name="Khurana P."/>
            <person name="Khurana P."/>
            <person name="Khurana J.P."/>
            <person name="Tyagi A.K."/>
            <person name="Gaikwad K."/>
            <person name="Singh A."/>
            <person name="Dalal V."/>
            <person name="Srivastava S."/>
            <person name="Dixit A."/>
            <person name="Pal A.K."/>
            <person name="Ghazi I.A."/>
            <person name="Yadav M."/>
            <person name="Pandit A."/>
            <person name="Bhargava A."/>
            <person name="Sureshbabu K."/>
            <person name="Batra K."/>
            <person name="Sharma T.R."/>
            <person name="Mohapatra T."/>
            <person name="Singh N.K."/>
            <person name="Messing J."/>
            <person name="Nelson A.B."/>
            <person name="Fuks G."/>
            <person name="Kavchok S."/>
            <person name="Keizer G."/>
            <person name="Linton E."/>
            <person name="Llaca V."/>
            <person name="Song R."/>
            <person name="Tanyolac B."/>
            <person name="Young S."/>
            <person name="Ho-Il K."/>
            <person name="Hahn J.H."/>
            <person name="Sangsakoo G."/>
            <person name="Vanavichit A."/>
            <person name="de Mattos Luiz.A.T."/>
            <person name="Zimmer P.D."/>
            <person name="Malone G."/>
            <person name="Dellagostin O."/>
            <person name="de Oliveira A.C."/>
            <person name="Bevan M."/>
            <person name="Bancroft I."/>
            <person name="Minx P."/>
            <person name="Cordum H."/>
            <person name="Wilson R."/>
            <person name="Cheng Z."/>
            <person name="Jin W."/>
            <person name="Jiang J."/>
            <person name="Leong S.A."/>
            <person name="Iwama H."/>
            <person name="Gojobori T."/>
            <person name="Itoh T."/>
            <person name="Niimura Y."/>
            <person name="Fujii Y."/>
            <person name="Habara T."/>
            <person name="Sakai H."/>
            <person name="Sato Y."/>
            <person name="Wilson G."/>
            <person name="Kumar K."/>
            <person name="McCouch S."/>
            <person name="Juretic N."/>
            <person name="Hoen D."/>
            <person name="Wright S."/>
            <person name="Bruskiewich R."/>
            <person name="Bureau T."/>
            <person name="Miyao A."/>
            <person name="Hirochika H."/>
            <person name="Nishikawa T."/>
            <person name="Kadowaki K."/>
            <person name="Sugiura M."/>
            <person name="Burr B."/>
            <person name="Sasaki T."/>
        </authorList>
    </citation>
    <scope>NUCLEOTIDE SEQUENCE [LARGE SCALE GENOMIC DNA]</scope>
    <source>
        <strain evidence="2">cv. Nipponbare</strain>
    </source>
</reference>
<reference evidence="1 2" key="3">
    <citation type="journal article" date="2013" name="Rice">
        <title>Improvement of the Oryza sativa Nipponbare reference genome using next generation sequence and optical map data.</title>
        <authorList>
            <person name="Kawahara Y."/>
            <person name="de la Bastide M."/>
            <person name="Hamilton J.P."/>
            <person name="Kanamori H."/>
            <person name="McCombie W.R."/>
            <person name="Ouyang S."/>
            <person name="Schwartz D.C."/>
            <person name="Tanaka T."/>
            <person name="Wu J."/>
            <person name="Zhou S."/>
            <person name="Childs K.L."/>
            <person name="Davidson R.M."/>
            <person name="Lin H."/>
            <person name="Quesada-Ocampo L."/>
            <person name="Vaillancourt B."/>
            <person name="Sakai H."/>
            <person name="Lee S.S."/>
            <person name="Kim J."/>
            <person name="Numa H."/>
            <person name="Itoh T."/>
            <person name="Buell C.R."/>
            <person name="Matsumoto T."/>
        </authorList>
    </citation>
    <scope>NUCLEOTIDE SEQUENCE [LARGE SCALE GENOMIC DNA]</scope>
    <source>
        <strain evidence="2">cv. Nipponbare</strain>
    </source>
</reference>
<keyword evidence="2" id="KW-1185">Reference proteome</keyword>
<feature type="non-terminal residue" evidence="1">
    <location>
        <position position="1"/>
    </location>
</feature>
<evidence type="ECO:0000313" key="2">
    <source>
        <dbReference type="Proteomes" id="UP000059680"/>
    </source>
</evidence>
<dbReference type="PaxDb" id="39947-A0A0N7KK11"/>
<name>A0A0N7KK11_ORYSJ</name>
<dbReference type="EMBL" id="AP014961">
    <property type="protein sequence ID" value="BAS91921.1"/>
    <property type="molecule type" value="Genomic_DNA"/>
</dbReference>
<sequence>NLLHVRPVLGLHRDALKCQCCSLLGLGKGVLPAQPGVQDAEDAPLAHQVWPSPLHQIVLPGWAVLVQCSSS</sequence>